<dbReference type="InterPro" id="IPR000573">
    <property type="entry name" value="AconitaseA/IPMdHydase_ssu_swvl"/>
</dbReference>
<keyword evidence="9" id="KW-0408">Iron</keyword>
<proteinExistence type="inferred from homology"/>
<feature type="domain" description="Aconitase A/isopropylmalate dehydratase small subunit swivel" evidence="17">
    <location>
        <begin position="559"/>
        <end position="687"/>
    </location>
</feature>
<dbReference type="PROSITE" id="PS00450">
    <property type="entry name" value="ACONITASE_1"/>
    <property type="match status" value="1"/>
</dbReference>
<evidence type="ECO:0000259" key="17">
    <source>
        <dbReference type="Pfam" id="PF00694"/>
    </source>
</evidence>
<keyword evidence="7" id="KW-0479">Metal-binding</keyword>
<gene>
    <name evidence="18" type="ORF">EM932_00095</name>
</gene>
<dbReference type="Gene3D" id="3.20.19.10">
    <property type="entry name" value="Aconitase, domain 4"/>
    <property type="match status" value="1"/>
</dbReference>
<keyword evidence="19" id="KW-1185">Reference proteome</keyword>
<evidence type="ECO:0000256" key="6">
    <source>
        <dbReference type="ARBA" id="ARBA00022532"/>
    </source>
</evidence>
<comment type="caution">
    <text evidence="18">The sequence shown here is derived from an EMBL/GenBank/DDBJ whole genome shotgun (WGS) entry which is preliminary data.</text>
</comment>
<dbReference type="InterPro" id="IPR036008">
    <property type="entry name" value="Aconitase_4Fe-4S_dom"/>
</dbReference>
<dbReference type="InterPro" id="IPR001030">
    <property type="entry name" value="Acoase/IPM_deHydtase_lsu_aba"/>
</dbReference>
<dbReference type="FunFam" id="3.20.19.10:FF:000002">
    <property type="entry name" value="Aconitate hydratase, mitochondrial"/>
    <property type="match status" value="1"/>
</dbReference>
<evidence type="ECO:0000256" key="14">
    <source>
        <dbReference type="ARBA" id="ARBA00031081"/>
    </source>
</evidence>
<evidence type="ECO:0000256" key="10">
    <source>
        <dbReference type="ARBA" id="ARBA00023014"/>
    </source>
</evidence>
<evidence type="ECO:0000256" key="15">
    <source>
        <dbReference type="ARBA" id="ARBA00031977"/>
    </source>
</evidence>
<keyword evidence="6" id="KW-0816">Tricarboxylic acid cycle</keyword>
<evidence type="ECO:0000256" key="9">
    <source>
        <dbReference type="ARBA" id="ARBA00023004"/>
    </source>
</evidence>
<dbReference type="Gene3D" id="3.40.1060.10">
    <property type="entry name" value="Aconitase, Domain 2"/>
    <property type="match status" value="1"/>
</dbReference>
<dbReference type="OrthoDB" id="9764318at2"/>
<evidence type="ECO:0000256" key="12">
    <source>
        <dbReference type="ARBA" id="ARBA00023501"/>
    </source>
</evidence>
<dbReference type="InterPro" id="IPR006248">
    <property type="entry name" value="Aconitase_mito-like"/>
</dbReference>
<evidence type="ECO:0000256" key="4">
    <source>
        <dbReference type="ARBA" id="ARBA00012926"/>
    </source>
</evidence>
<evidence type="ECO:0000256" key="1">
    <source>
        <dbReference type="ARBA" id="ARBA00001966"/>
    </source>
</evidence>
<keyword evidence="10" id="KW-0411">Iron-sulfur</keyword>
<dbReference type="EMBL" id="SRSO01000001">
    <property type="protein sequence ID" value="TGV04564.1"/>
    <property type="molecule type" value="Genomic_DNA"/>
</dbReference>
<dbReference type="Pfam" id="PF00330">
    <property type="entry name" value="Aconitase"/>
    <property type="match status" value="1"/>
</dbReference>
<evidence type="ECO:0000256" key="3">
    <source>
        <dbReference type="ARBA" id="ARBA00007185"/>
    </source>
</evidence>
<dbReference type="GO" id="GO:0003994">
    <property type="term" value="F:aconitate hydratase activity"/>
    <property type="evidence" value="ECO:0007669"/>
    <property type="project" value="UniProtKB-EC"/>
</dbReference>
<keyword evidence="11 18" id="KW-0456">Lyase</keyword>
<dbReference type="NCBIfam" id="NF005558">
    <property type="entry name" value="PRK07229.1"/>
    <property type="match status" value="1"/>
</dbReference>
<evidence type="ECO:0000256" key="7">
    <source>
        <dbReference type="ARBA" id="ARBA00022723"/>
    </source>
</evidence>
<dbReference type="PRINTS" id="PR00415">
    <property type="entry name" value="ACONITASE"/>
</dbReference>
<dbReference type="InterPro" id="IPR018136">
    <property type="entry name" value="Aconitase_4Fe-4S_BS"/>
</dbReference>
<evidence type="ECO:0000256" key="2">
    <source>
        <dbReference type="ARBA" id="ARBA00004717"/>
    </source>
</evidence>
<name>A0A4V3P5A1_9FLAO</name>
<dbReference type="UniPathway" id="UPA00223">
    <property type="reaction ID" value="UER00718"/>
</dbReference>
<protein>
    <recommendedName>
        <fullName evidence="5">Aconitate hydratase A</fullName>
        <ecNumber evidence="4">4.2.1.3</ecNumber>
    </recommendedName>
    <alternativeName>
        <fullName evidence="13">Citrate hydro-lyase</fullName>
    </alternativeName>
    <alternativeName>
        <fullName evidence="15">Iron-responsive protein-like</fullName>
    </alternativeName>
    <alternativeName>
        <fullName evidence="14">RNA-binding protein</fullName>
    </alternativeName>
</protein>
<comment type="cofactor">
    <cofactor evidence="1">
        <name>[4Fe-4S] cluster</name>
        <dbReference type="ChEBI" id="CHEBI:49883"/>
    </cofactor>
</comment>
<dbReference type="RefSeq" id="WP_135874238.1">
    <property type="nucleotide sequence ID" value="NZ_SRSO01000001.1"/>
</dbReference>
<dbReference type="FunFam" id="3.40.1060.10:FF:000001">
    <property type="entry name" value="Aconitate hydratase, mitochondrial"/>
    <property type="match status" value="1"/>
</dbReference>
<dbReference type="FunFam" id="3.30.499.10:FF:000004">
    <property type="entry name" value="Aconitate hydratase, mitochondrial"/>
    <property type="match status" value="1"/>
</dbReference>
<dbReference type="InterPro" id="IPR050926">
    <property type="entry name" value="Aconitase/IPM_isomerase"/>
</dbReference>
<dbReference type="PANTHER" id="PTHR43160:SF3">
    <property type="entry name" value="ACONITATE HYDRATASE, MITOCHONDRIAL"/>
    <property type="match status" value="1"/>
</dbReference>
<dbReference type="GO" id="GO:0051539">
    <property type="term" value="F:4 iron, 4 sulfur cluster binding"/>
    <property type="evidence" value="ECO:0007669"/>
    <property type="project" value="InterPro"/>
</dbReference>
<dbReference type="SUPFAM" id="SSF52016">
    <property type="entry name" value="LeuD/IlvD-like"/>
    <property type="match status" value="1"/>
</dbReference>
<accession>A0A4V3P5A1</accession>
<reference evidence="18 19" key="1">
    <citation type="submission" date="2019-04" db="EMBL/GenBank/DDBJ databases">
        <authorList>
            <person name="Liu A."/>
        </authorList>
    </citation>
    <scope>NUCLEOTIDE SEQUENCE [LARGE SCALE GENOMIC DNA]</scope>
    <source>
        <strain evidence="18 19">RZ03</strain>
    </source>
</reference>
<evidence type="ECO:0000256" key="11">
    <source>
        <dbReference type="ARBA" id="ARBA00023239"/>
    </source>
</evidence>
<evidence type="ECO:0000259" key="16">
    <source>
        <dbReference type="Pfam" id="PF00330"/>
    </source>
</evidence>
<dbReference type="GO" id="GO:0005829">
    <property type="term" value="C:cytosol"/>
    <property type="evidence" value="ECO:0007669"/>
    <property type="project" value="TreeGrafter"/>
</dbReference>
<dbReference type="GO" id="GO:0006099">
    <property type="term" value="P:tricarboxylic acid cycle"/>
    <property type="evidence" value="ECO:0007669"/>
    <property type="project" value="UniProtKB-UniPathway"/>
</dbReference>
<sequence>MAFDIDMIKGVYTKMAERVDKARDIVGKPLTLSEKILYSHLWDGNPTKAFVRGKDYVDFAPDRIACQDATAQMALLQFMQAGKSKVAVPTTVHCDHLIQAKEGAVTDLKHANSVSSEVFNFLESVSNKYGIGFWKPGAGIIHQVVLENYAFPGGMMIGTDSHTVNAGGLGMVAIGVGGADAVDVMAGMAWELKFPKLIGVRLTGKLSGWTAPKDVILKVAEILTVKGGTGAIVEYFGPGATSMSCTGKGTICNMGAEIGATTSTFGYDDSMERYLRATDRADIADAANSVKEHLTADAEVYANPEQYFDQVIDINLSELGPLLNGPFTPDLSTEVGSAMTEKAKANDWPIKVEWGLIGSCTNSSYEDLSRASSIAQQALDKGVKMKAELGINPGSEQVRYTAERDGILDVFEKLDAKIFTNACGPCIGQWARYSDPKNAPKNSIVHSFNRNFAKRADGNPNTHAFVASPELTAAIAVAGRLDFNPLTDKLINENGEEVMFDEPTGWELPPKGFDVKDNGYLAPEADGSHVQVSVKDDSERLQLLTPFVPLGDSITGAKLLIKAFGKCTTDHISMAGPWLRFRGHLDNIANNTLIGAVNAFNQKTNFVKNQLTGDYGGVPDVQRAYKKAGIKTIVVGDHNYGEGSSREHAAMQPRHLGVAAVIVKSFARIHETNLKKQGMLGLTFANEADYDLIQEDDTFNFTDLNAFAPGKQLTIEAVHSDGSKDVIKVNHTYNQSQIDWYNEGSALNLIKKQNAV</sequence>
<dbReference type="PANTHER" id="PTHR43160">
    <property type="entry name" value="ACONITATE HYDRATASE B"/>
    <property type="match status" value="1"/>
</dbReference>
<evidence type="ECO:0000256" key="13">
    <source>
        <dbReference type="ARBA" id="ARBA00029682"/>
    </source>
</evidence>
<organism evidence="18 19">
    <name type="scientific">Flavivirga rizhaonensis</name>
    <dbReference type="NCBI Taxonomy" id="2559571"/>
    <lineage>
        <taxon>Bacteria</taxon>
        <taxon>Pseudomonadati</taxon>
        <taxon>Bacteroidota</taxon>
        <taxon>Flavobacteriia</taxon>
        <taxon>Flavobacteriales</taxon>
        <taxon>Flavobacteriaceae</taxon>
        <taxon>Flavivirga</taxon>
    </lineage>
</organism>
<evidence type="ECO:0000256" key="5">
    <source>
        <dbReference type="ARBA" id="ARBA00019378"/>
    </source>
</evidence>
<dbReference type="EC" id="4.2.1.3" evidence="4"/>
<dbReference type="GO" id="GO:0046872">
    <property type="term" value="F:metal ion binding"/>
    <property type="evidence" value="ECO:0007669"/>
    <property type="project" value="UniProtKB-KW"/>
</dbReference>
<dbReference type="AlphaFoldDB" id="A0A4V3P5A1"/>
<dbReference type="InterPro" id="IPR015932">
    <property type="entry name" value="Aconitase_dom2"/>
</dbReference>
<evidence type="ECO:0000313" key="19">
    <source>
        <dbReference type="Proteomes" id="UP000307602"/>
    </source>
</evidence>
<dbReference type="NCBIfam" id="TIGR01340">
    <property type="entry name" value="aconitase_mito"/>
    <property type="match status" value="1"/>
</dbReference>
<dbReference type="Pfam" id="PF00694">
    <property type="entry name" value="Aconitase_C"/>
    <property type="match status" value="1"/>
</dbReference>
<evidence type="ECO:0000313" key="18">
    <source>
        <dbReference type="EMBL" id="TGV04564.1"/>
    </source>
</evidence>
<keyword evidence="8" id="KW-0809">Transit peptide</keyword>
<comment type="similarity">
    <text evidence="3">Belongs to the aconitase/IPM isomerase family.</text>
</comment>
<feature type="domain" description="Aconitase/3-isopropylmalate dehydratase large subunit alpha/beta/alpha" evidence="16">
    <location>
        <begin position="35"/>
        <end position="479"/>
    </location>
</feature>
<dbReference type="Proteomes" id="UP000307602">
    <property type="component" value="Unassembled WGS sequence"/>
</dbReference>
<dbReference type="InterPro" id="IPR015928">
    <property type="entry name" value="Aconitase/3IPM_dehydase_swvl"/>
</dbReference>
<dbReference type="Gene3D" id="3.30.499.10">
    <property type="entry name" value="Aconitase, domain 3"/>
    <property type="match status" value="2"/>
</dbReference>
<comment type="catalytic activity">
    <reaction evidence="12">
        <text>citrate = D-threo-isocitrate</text>
        <dbReference type="Rhea" id="RHEA:10336"/>
        <dbReference type="ChEBI" id="CHEBI:15562"/>
        <dbReference type="ChEBI" id="CHEBI:16947"/>
        <dbReference type="EC" id="4.2.1.3"/>
    </reaction>
</comment>
<evidence type="ECO:0000256" key="8">
    <source>
        <dbReference type="ARBA" id="ARBA00022946"/>
    </source>
</evidence>
<dbReference type="SUPFAM" id="SSF53732">
    <property type="entry name" value="Aconitase iron-sulfur domain"/>
    <property type="match status" value="1"/>
</dbReference>
<dbReference type="InterPro" id="IPR015931">
    <property type="entry name" value="Acnase/IPM_dHydase_lsu_aba_1/3"/>
</dbReference>
<comment type="pathway">
    <text evidence="2">Carbohydrate metabolism; tricarboxylic acid cycle; isocitrate from oxaloacetate: step 2/2.</text>
</comment>